<keyword evidence="3" id="KW-1185">Reference proteome</keyword>
<dbReference type="EMBL" id="JANJYI010000003">
    <property type="protein sequence ID" value="KAK2656510.1"/>
    <property type="molecule type" value="Genomic_DNA"/>
</dbReference>
<dbReference type="Proteomes" id="UP001280121">
    <property type="component" value="Unassembled WGS sequence"/>
</dbReference>
<dbReference type="InterPro" id="IPR007021">
    <property type="entry name" value="DUF659"/>
</dbReference>
<dbReference type="PANTHER" id="PTHR32166:SF74">
    <property type="entry name" value="OS05G0256350 PROTEIN"/>
    <property type="match status" value="1"/>
</dbReference>
<feature type="non-terminal residue" evidence="2">
    <location>
        <position position="193"/>
    </location>
</feature>
<feature type="non-terminal residue" evidence="2">
    <location>
        <position position="1"/>
    </location>
</feature>
<protein>
    <recommendedName>
        <fullName evidence="1">DUF659 domain-containing protein</fullName>
    </recommendedName>
</protein>
<sequence>RTIKQQSLNDTILKERTHACQRYVAKLVYQVGIPFNVIDNDCFLRMVKAIGRFEPSFKPPSQWQLREPLLNEEFGTTKEALKKQELSWKVDGCSIMTDYELIAIEEVGPKNVVQVVTDNTFNNMAATKMLKTNMQSIFWSSCATHTINIMFEGIGNLPKFKNTLVEAKSFTIFIYAPPHNIGVSEDIYKEERH</sequence>
<evidence type="ECO:0000313" key="3">
    <source>
        <dbReference type="Proteomes" id="UP001280121"/>
    </source>
</evidence>
<dbReference type="PANTHER" id="PTHR32166">
    <property type="entry name" value="OSJNBA0013A04.12 PROTEIN"/>
    <property type="match status" value="1"/>
</dbReference>
<name>A0AAD9XBW3_9ROSI</name>
<accession>A0AAD9XBW3</accession>
<comment type="caution">
    <text evidence="2">The sequence shown here is derived from an EMBL/GenBank/DDBJ whole genome shotgun (WGS) entry which is preliminary data.</text>
</comment>
<dbReference type="Pfam" id="PF04937">
    <property type="entry name" value="DUF659"/>
    <property type="match status" value="1"/>
</dbReference>
<proteinExistence type="predicted"/>
<dbReference type="AlphaFoldDB" id="A0AAD9XBW3"/>
<reference evidence="2" key="1">
    <citation type="journal article" date="2023" name="Plant J.">
        <title>Genome sequences and population genomics provide insights into the demographic history, inbreeding, and mutation load of two 'living fossil' tree species of Dipteronia.</title>
        <authorList>
            <person name="Feng Y."/>
            <person name="Comes H.P."/>
            <person name="Chen J."/>
            <person name="Zhu S."/>
            <person name="Lu R."/>
            <person name="Zhang X."/>
            <person name="Li P."/>
            <person name="Qiu J."/>
            <person name="Olsen K.M."/>
            <person name="Qiu Y."/>
        </authorList>
    </citation>
    <scope>NUCLEOTIDE SEQUENCE</scope>
    <source>
        <strain evidence="2">KIB01</strain>
    </source>
</reference>
<evidence type="ECO:0000313" key="2">
    <source>
        <dbReference type="EMBL" id="KAK2656510.1"/>
    </source>
</evidence>
<organism evidence="2 3">
    <name type="scientific">Dipteronia dyeriana</name>
    <dbReference type="NCBI Taxonomy" id="168575"/>
    <lineage>
        <taxon>Eukaryota</taxon>
        <taxon>Viridiplantae</taxon>
        <taxon>Streptophyta</taxon>
        <taxon>Embryophyta</taxon>
        <taxon>Tracheophyta</taxon>
        <taxon>Spermatophyta</taxon>
        <taxon>Magnoliopsida</taxon>
        <taxon>eudicotyledons</taxon>
        <taxon>Gunneridae</taxon>
        <taxon>Pentapetalae</taxon>
        <taxon>rosids</taxon>
        <taxon>malvids</taxon>
        <taxon>Sapindales</taxon>
        <taxon>Sapindaceae</taxon>
        <taxon>Hippocastanoideae</taxon>
        <taxon>Acereae</taxon>
        <taxon>Dipteronia</taxon>
    </lineage>
</organism>
<feature type="domain" description="DUF659" evidence="1">
    <location>
        <begin position="103"/>
        <end position="169"/>
    </location>
</feature>
<gene>
    <name evidence="2" type="ORF">Ddye_009562</name>
</gene>
<evidence type="ECO:0000259" key="1">
    <source>
        <dbReference type="Pfam" id="PF04937"/>
    </source>
</evidence>